<dbReference type="Proteomes" id="UP001174936">
    <property type="component" value="Unassembled WGS sequence"/>
</dbReference>
<dbReference type="PANTHER" id="PTHR24148">
    <property type="entry name" value="ANKYRIN REPEAT DOMAIN-CONTAINING PROTEIN 39 HOMOLOG-RELATED"/>
    <property type="match status" value="1"/>
</dbReference>
<dbReference type="Pfam" id="PF26639">
    <property type="entry name" value="Het-6_barrel"/>
    <property type="match status" value="1"/>
</dbReference>
<evidence type="ECO:0000313" key="2">
    <source>
        <dbReference type="EMBL" id="KAK0644447.1"/>
    </source>
</evidence>
<reference evidence="2" key="1">
    <citation type="submission" date="2023-06" db="EMBL/GenBank/DDBJ databases">
        <title>Genome-scale phylogeny and comparative genomics of the fungal order Sordariales.</title>
        <authorList>
            <consortium name="Lawrence Berkeley National Laboratory"/>
            <person name="Hensen N."/>
            <person name="Bonometti L."/>
            <person name="Westerberg I."/>
            <person name="Brannstrom I.O."/>
            <person name="Guillou S."/>
            <person name="Cros-Aarteil S."/>
            <person name="Calhoun S."/>
            <person name="Haridas S."/>
            <person name="Kuo A."/>
            <person name="Mondo S."/>
            <person name="Pangilinan J."/>
            <person name="Riley R."/>
            <person name="Labutti K."/>
            <person name="Andreopoulos B."/>
            <person name="Lipzen A."/>
            <person name="Chen C."/>
            <person name="Yanf M."/>
            <person name="Daum C."/>
            <person name="Ng V."/>
            <person name="Clum A."/>
            <person name="Steindorff A."/>
            <person name="Ohm R."/>
            <person name="Martin F."/>
            <person name="Silar P."/>
            <person name="Natvig D."/>
            <person name="Lalanne C."/>
            <person name="Gautier V."/>
            <person name="Ament-Velasquez S.L."/>
            <person name="Kruys A."/>
            <person name="Hutchinson M.I."/>
            <person name="Powell A.J."/>
            <person name="Barry K."/>
            <person name="Miller A.N."/>
            <person name="Grigoriev I.V."/>
            <person name="Debuchy R."/>
            <person name="Gladieux P."/>
            <person name="Thoren M.H."/>
            <person name="Johannesson H."/>
        </authorList>
    </citation>
    <scope>NUCLEOTIDE SEQUENCE</scope>
    <source>
        <strain evidence="2">SMH2532-1</strain>
    </source>
</reference>
<dbReference type="AlphaFoldDB" id="A0AA39Y1T8"/>
<dbReference type="InterPro" id="IPR052895">
    <property type="entry name" value="HetReg/Transcr_Mod"/>
</dbReference>
<name>A0AA39Y1T8_9PEZI</name>
<dbReference type="PANTHER" id="PTHR24148:SF73">
    <property type="entry name" value="HET DOMAIN PROTEIN (AFU_ORTHOLOGUE AFUA_8G01020)"/>
    <property type="match status" value="1"/>
</dbReference>
<proteinExistence type="predicted"/>
<dbReference type="EMBL" id="JAULSV010000005">
    <property type="protein sequence ID" value="KAK0644447.1"/>
    <property type="molecule type" value="Genomic_DNA"/>
</dbReference>
<feature type="domain" description="Heterokaryon incompatibility" evidence="1">
    <location>
        <begin position="49"/>
        <end position="241"/>
    </location>
</feature>
<evidence type="ECO:0000313" key="3">
    <source>
        <dbReference type="Proteomes" id="UP001174936"/>
    </source>
</evidence>
<comment type="caution">
    <text evidence="2">The sequence shown here is derived from an EMBL/GenBank/DDBJ whole genome shotgun (WGS) entry which is preliminary data.</text>
</comment>
<sequence length="676" mass="76525">MQAFDYCSVGFNDASKEIRILQLSPSPTWSSPLECRIFTAALGDPARPFKALSYVWGSDTTTYNMRITVDDPQTTNANNTTGDPQIYHLIPITTSLETALRYLRRPTDPTTLWIDQICINQSDIPEKNTQVALMGKIYAAASQVLVWLGPAAAGSDLVMDAWNHIGREAHSWGLESYCTQERNHLLLAMAYNSNPDANEETRKLRSLLVRAAEICAPLLRTGMMQAWFEREWFKRVWIVQEFSMCRDTVIVCGEKNIGVEPVKTAVLVLQLALGNAGFGSKEFAVLRPGVPVARLNEFMEEPTRRLFSVRARRQRFEKGERGAEGDKLHVILRKLFVGRETRATEYRDRIYGVLGLAVDAEELGIVPDYTPGLETTARILTGVARAMVEKGGQVDNILCYSQAPKTREAGPLPSWVPDWRGNLRKSYHTITEAVDTPLYAASGDSRVEVVPPPENNDKILGLRGYVVDTIERVAEGAWDDMNWDYVRYLRYLTQFDELYQLSLEKGVAIHGQDHNTIQRRKEEARWRVPIGDVYWSESGVSHRATPEIAIEHTRCVENVYVFQVMDRLDGVEFDERMAAWQKRFQDGLVGSNYRQSMTIMEGKRPFLTREDYLGMGPAEAEKGDVVVVFCGGRIPFVLRPKKREQSMFTLVGEAYCDGVMDGEIIEKGDKQTFFLE</sequence>
<dbReference type="Pfam" id="PF06985">
    <property type="entry name" value="HET"/>
    <property type="match status" value="1"/>
</dbReference>
<protein>
    <submittedName>
        <fullName evidence="2">Heterokaryon incompatibility protein-domain-containing protein</fullName>
    </submittedName>
</protein>
<dbReference type="InterPro" id="IPR010730">
    <property type="entry name" value="HET"/>
</dbReference>
<keyword evidence="3" id="KW-1185">Reference proteome</keyword>
<evidence type="ECO:0000259" key="1">
    <source>
        <dbReference type="Pfam" id="PF06985"/>
    </source>
</evidence>
<organism evidence="2 3">
    <name type="scientific">Cercophora newfieldiana</name>
    <dbReference type="NCBI Taxonomy" id="92897"/>
    <lineage>
        <taxon>Eukaryota</taxon>
        <taxon>Fungi</taxon>
        <taxon>Dikarya</taxon>
        <taxon>Ascomycota</taxon>
        <taxon>Pezizomycotina</taxon>
        <taxon>Sordariomycetes</taxon>
        <taxon>Sordariomycetidae</taxon>
        <taxon>Sordariales</taxon>
        <taxon>Lasiosphaeriaceae</taxon>
        <taxon>Cercophora</taxon>
    </lineage>
</organism>
<gene>
    <name evidence="2" type="ORF">B0T16DRAFT_378521</name>
</gene>
<accession>A0AA39Y1T8</accession>